<gene>
    <name evidence="1" type="ORF">UBRO2_03242</name>
</gene>
<comment type="caution">
    <text evidence="1">The sequence shown here is derived from an EMBL/GenBank/DDBJ whole genome shotgun (WGS) entry which is preliminary data.</text>
</comment>
<evidence type="ECO:0000313" key="2">
    <source>
        <dbReference type="Proteomes" id="UP000658997"/>
    </source>
</evidence>
<reference evidence="1" key="1">
    <citation type="submission" date="2018-08" db="EMBL/GenBank/DDBJ databases">
        <authorList>
            <person name="Guldener U."/>
        </authorList>
    </citation>
    <scope>NUCLEOTIDE SEQUENCE</scope>
    <source>
        <strain evidence="1">UB2</strain>
    </source>
</reference>
<evidence type="ECO:0000313" key="1">
    <source>
        <dbReference type="EMBL" id="SYW79823.1"/>
    </source>
</evidence>
<keyword evidence="2" id="KW-1185">Reference proteome</keyword>
<sequence length="106" mass="12645">MSAWKPKDFSGAVVMPDKGRVYSYGFLEKPRGSHRLRKPAQRWLDDFFYEVVKTLRVWSPAGDVFDGECFEFKESFFRKYPYMVDGEILRATNRWRRARGEDPIRL</sequence>
<dbReference type="AlphaFoldDB" id="A0A8H8QMD0"/>
<dbReference type="Proteomes" id="UP000658997">
    <property type="component" value="Unassembled WGS sequence"/>
</dbReference>
<dbReference type="EMBL" id="ULHB01000058">
    <property type="protein sequence ID" value="SYW79823.1"/>
    <property type="molecule type" value="Genomic_DNA"/>
</dbReference>
<accession>A0A8H8QMD0</accession>
<name>A0A8H8QMD0_9BASI</name>
<dbReference type="PANTHER" id="PTHR38116">
    <property type="entry name" value="CHROMOSOME 7, WHOLE GENOME SHOTGUN SEQUENCE"/>
    <property type="match status" value="1"/>
</dbReference>
<protein>
    <submittedName>
        <fullName evidence="1">Uncharacterized protein</fullName>
    </submittedName>
</protein>
<dbReference type="PANTHER" id="PTHR38116:SF9">
    <property type="entry name" value="BZIP DOMAIN-CONTAINING PROTEIN"/>
    <property type="match status" value="1"/>
</dbReference>
<proteinExistence type="predicted"/>
<organism evidence="1 2">
    <name type="scientific">Ustilago bromivora</name>
    <dbReference type="NCBI Taxonomy" id="307758"/>
    <lineage>
        <taxon>Eukaryota</taxon>
        <taxon>Fungi</taxon>
        <taxon>Dikarya</taxon>
        <taxon>Basidiomycota</taxon>
        <taxon>Ustilaginomycotina</taxon>
        <taxon>Ustilaginomycetes</taxon>
        <taxon>Ustilaginales</taxon>
        <taxon>Ustilaginaceae</taxon>
        <taxon>Ustilago</taxon>
    </lineage>
</organism>